<dbReference type="EMBL" id="BQNB010012797">
    <property type="protein sequence ID" value="GJT08025.1"/>
    <property type="molecule type" value="Genomic_DNA"/>
</dbReference>
<keyword evidence="2" id="KW-1185">Reference proteome</keyword>
<name>A0ABQ5AZF0_9ASTR</name>
<comment type="caution">
    <text evidence="1">The sequence shown here is derived from an EMBL/GenBank/DDBJ whole genome shotgun (WGS) entry which is preliminary data.</text>
</comment>
<accession>A0ABQ5AZF0</accession>
<proteinExistence type="predicted"/>
<sequence length="243" mass="27438">MTMEVDARPSSPTLMMSSMLVSKGQGKETIGNTQITTQTTTNLSGVEYSLHQSNTTYHPGAPRYTPVDEAFVMENYSQLEPLVRIRMKGLRLRGAITRLDYSSEDVDEEMQMEGHLETPWKTYQGEGHWNDTLSPSSLLKWIKEFYFLDVLKVPPHVGHYDGKGDPKNFLHVFEGAMKMEKWTMPVSCHIFVMSTWKTFGGNTRDLGSILEETDKLATLHNEGLKNCLQKVETASGLLATLSR</sequence>
<gene>
    <name evidence="1" type="ORF">Tco_0842487</name>
</gene>
<reference evidence="1" key="1">
    <citation type="journal article" date="2022" name="Int. J. Mol. Sci.">
        <title>Draft Genome of Tanacetum Coccineum: Genomic Comparison of Closely Related Tanacetum-Family Plants.</title>
        <authorList>
            <person name="Yamashiro T."/>
            <person name="Shiraishi A."/>
            <person name="Nakayama K."/>
            <person name="Satake H."/>
        </authorList>
    </citation>
    <scope>NUCLEOTIDE SEQUENCE</scope>
</reference>
<evidence type="ECO:0000313" key="1">
    <source>
        <dbReference type="EMBL" id="GJT08025.1"/>
    </source>
</evidence>
<dbReference type="Proteomes" id="UP001151760">
    <property type="component" value="Unassembled WGS sequence"/>
</dbReference>
<organism evidence="1 2">
    <name type="scientific">Tanacetum coccineum</name>
    <dbReference type="NCBI Taxonomy" id="301880"/>
    <lineage>
        <taxon>Eukaryota</taxon>
        <taxon>Viridiplantae</taxon>
        <taxon>Streptophyta</taxon>
        <taxon>Embryophyta</taxon>
        <taxon>Tracheophyta</taxon>
        <taxon>Spermatophyta</taxon>
        <taxon>Magnoliopsida</taxon>
        <taxon>eudicotyledons</taxon>
        <taxon>Gunneridae</taxon>
        <taxon>Pentapetalae</taxon>
        <taxon>asterids</taxon>
        <taxon>campanulids</taxon>
        <taxon>Asterales</taxon>
        <taxon>Asteraceae</taxon>
        <taxon>Asteroideae</taxon>
        <taxon>Anthemideae</taxon>
        <taxon>Anthemidinae</taxon>
        <taxon>Tanacetum</taxon>
    </lineage>
</organism>
<evidence type="ECO:0000313" key="2">
    <source>
        <dbReference type="Proteomes" id="UP001151760"/>
    </source>
</evidence>
<reference evidence="1" key="2">
    <citation type="submission" date="2022-01" db="EMBL/GenBank/DDBJ databases">
        <authorList>
            <person name="Yamashiro T."/>
            <person name="Shiraishi A."/>
            <person name="Satake H."/>
            <person name="Nakayama K."/>
        </authorList>
    </citation>
    <scope>NUCLEOTIDE SEQUENCE</scope>
</reference>
<protein>
    <submittedName>
        <fullName evidence="1">Uncharacterized protein</fullName>
    </submittedName>
</protein>